<feature type="transmembrane region" description="Helical" evidence="1">
    <location>
        <begin position="187"/>
        <end position="206"/>
    </location>
</feature>
<evidence type="ECO:0008006" key="4">
    <source>
        <dbReference type="Google" id="ProtNLM"/>
    </source>
</evidence>
<feature type="transmembrane region" description="Helical" evidence="1">
    <location>
        <begin position="26"/>
        <end position="43"/>
    </location>
</feature>
<sequence length="540" mass="60275">MRKDLLSWLLLAVWIFFFRPNGIELALGFAVMIIVPLTMRVLLRHSNTSIRFYDQMLKKLNDWIICFSIAGLLALSLSEVWLALGFALIWVAATVVIALHGFSQLALKGFRDAEEVLIYIGCIYLAVGGGWFLLSIGKASSFLHYSQTIIDLTAVHFHYSAFVLPIVCGMLGRSLRRMGSSMKSFPLLATGIIAGPILVALGIELGPPVEPILVLVYIFFVFWFALITIAYGLSLKGFKRVGLILSSLILMTTMVLSYLYSAGLAWAPVRLTIPDMVRYHGMANAFGFALIALWTWNALAPKNLHSVPLVPVSSLRGAKYVQDKLLVNASVKQTDALIDSWETYTNKHFDSTKLAPLVAEFHEQTHLFTMEAEVQWHKPFKWVQKPIRLLTKKMKQLHIPTHHAAMDGMIYTVLDDMNGRPQSNVWIRRTKEGEPIFTAAYSSHIREGIRYNNIGLPLPGGIMTGVLMPKNDEHNGLLLLGDGGSGDAGVYLSFGSFTMRTPIEETLHLIQVNSTTLRANHRLKVLGLSFVTLDYTIIKN</sequence>
<evidence type="ECO:0000256" key="1">
    <source>
        <dbReference type="SAM" id="Phobius"/>
    </source>
</evidence>
<feature type="transmembrane region" description="Helical" evidence="1">
    <location>
        <begin position="116"/>
        <end position="137"/>
    </location>
</feature>
<dbReference type="Pfam" id="PF14158">
    <property type="entry name" value="YndJ"/>
    <property type="match status" value="1"/>
</dbReference>
<proteinExistence type="predicted"/>
<keyword evidence="3" id="KW-1185">Reference proteome</keyword>
<feature type="transmembrane region" description="Helical" evidence="1">
    <location>
        <begin position="63"/>
        <end position="82"/>
    </location>
</feature>
<feature type="transmembrane region" description="Helical" evidence="1">
    <location>
        <begin position="281"/>
        <end position="299"/>
    </location>
</feature>
<feature type="transmembrane region" description="Helical" evidence="1">
    <location>
        <begin position="212"/>
        <end position="234"/>
    </location>
</feature>
<gene>
    <name evidence="2" type="ORF">JOC54_001970</name>
</gene>
<comment type="caution">
    <text evidence="2">The sequence shown here is derived from an EMBL/GenBank/DDBJ whole genome shotgun (WGS) entry which is preliminary data.</text>
</comment>
<keyword evidence="1" id="KW-0812">Transmembrane</keyword>
<dbReference type="EMBL" id="JAFBCV010000005">
    <property type="protein sequence ID" value="MBM7838711.1"/>
    <property type="molecule type" value="Genomic_DNA"/>
</dbReference>
<organism evidence="2 3">
    <name type="scientific">Shouchella xiaoxiensis</name>
    <dbReference type="NCBI Taxonomy" id="766895"/>
    <lineage>
        <taxon>Bacteria</taxon>
        <taxon>Bacillati</taxon>
        <taxon>Bacillota</taxon>
        <taxon>Bacilli</taxon>
        <taxon>Bacillales</taxon>
        <taxon>Bacillaceae</taxon>
        <taxon>Shouchella</taxon>
    </lineage>
</organism>
<reference evidence="2" key="1">
    <citation type="submission" date="2021-01" db="EMBL/GenBank/DDBJ databases">
        <title>Genomic Encyclopedia of Type Strains, Phase IV (KMG-IV): sequencing the most valuable type-strain genomes for metagenomic binning, comparative biology and taxonomic classification.</title>
        <authorList>
            <person name="Goeker M."/>
        </authorList>
    </citation>
    <scope>NUCLEOTIDE SEQUENCE</scope>
    <source>
        <strain evidence="2">DSM 21943</strain>
    </source>
</reference>
<feature type="transmembrane region" description="Helical" evidence="1">
    <location>
        <begin position="241"/>
        <end position="261"/>
    </location>
</feature>
<feature type="transmembrane region" description="Helical" evidence="1">
    <location>
        <begin position="88"/>
        <end position="107"/>
    </location>
</feature>
<feature type="transmembrane region" description="Helical" evidence="1">
    <location>
        <begin position="157"/>
        <end position="175"/>
    </location>
</feature>
<protein>
    <recommendedName>
        <fullName evidence="4">YndJ-like protein</fullName>
    </recommendedName>
</protein>
<accession>A0ABS2SU56</accession>
<evidence type="ECO:0000313" key="2">
    <source>
        <dbReference type="EMBL" id="MBM7838711.1"/>
    </source>
</evidence>
<dbReference type="InterPro" id="IPR025450">
    <property type="entry name" value="YndJ-like"/>
</dbReference>
<dbReference type="RefSeq" id="WP_204465948.1">
    <property type="nucleotide sequence ID" value="NZ_JAFBCV010000005.1"/>
</dbReference>
<keyword evidence="1" id="KW-1133">Transmembrane helix</keyword>
<dbReference type="Proteomes" id="UP001179280">
    <property type="component" value="Unassembled WGS sequence"/>
</dbReference>
<evidence type="ECO:0000313" key="3">
    <source>
        <dbReference type="Proteomes" id="UP001179280"/>
    </source>
</evidence>
<name>A0ABS2SU56_9BACI</name>
<keyword evidence="1" id="KW-0472">Membrane</keyword>